<accession>A0A8W7PGF6</accession>
<dbReference type="Proteomes" id="UP000075882">
    <property type="component" value="Unassembled WGS sequence"/>
</dbReference>
<feature type="region of interest" description="Disordered" evidence="1">
    <location>
        <begin position="1"/>
        <end position="32"/>
    </location>
</feature>
<dbReference type="AlphaFoldDB" id="A0A8W7PGF6"/>
<evidence type="ECO:0000259" key="2">
    <source>
        <dbReference type="Pfam" id="PF21892"/>
    </source>
</evidence>
<organism evidence="3">
    <name type="scientific">Anopheles coluzzii</name>
    <name type="common">African malaria mosquito</name>
    <dbReference type="NCBI Taxonomy" id="1518534"/>
    <lineage>
        <taxon>Eukaryota</taxon>
        <taxon>Metazoa</taxon>
        <taxon>Ecdysozoa</taxon>
        <taxon>Arthropoda</taxon>
        <taxon>Hexapoda</taxon>
        <taxon>Insecta</taxon>
        <taxon>Pterygota</taxon>
        <taxon>Neoptera</taxon>
        <taxon>Endopterygota</taxon>
        <taxon>Diptera</taxon>
        <taxon>Nematocera</taxon>
        <taxon>Culicoidea</taxon>
        <taxon>Culicidae</taxon>
        <taxon>Anophelinae</taxon>
        <taxon>Anopheles</taxon>
    </lineage>
</organism>
<name>A0A8W7PGF6_ANOCL</name>
<sequence>MPDGSFSKEYIRPDPYPNPTARNWSKNLGDLKPPDDEVECFDQFLKTTTTAEPEIAFEEITTGNGTEKSPYEVLHTSTNESSVGEQSQQDHPNRTRLIRAASTGMFETQLIVSCSIFGSFTSSRERWWYIAITNCDGAGRGLHVKYRFRITNGPPGDFWHKHFSADDISNDHADDD</sequence>
<evidence type="ECO:0000313" key="3">
    <source>
        <dbReference type="EnsemblMetazoa" id="ACOM031318-PA.1"/>
    </source>
</evidence>
<dbReference type="PANTHER" id="PTHR23252">
    <property type="entry name" value="INTIMAL THICKNESS RECEPTOR-RELATED"/>
    <property type="match status" value="1"/>
</dbReference>
<dbReference type="VEuPathDB" id="VectorBase:ACON2_033166"/>
<feature type="domain" description="GPR180-like N-terminal" evidence="2">
    <location>
        <begin position="107"/>
        <end position="146"/>
    </location>
</feature>
<dbReference type="EnsemblMetazoa" id="ACOM031318-RA">
    <property type="protein sequence ID" value="ACOM031318-PA.1"/>
    <property type="gene ID" value="ACOM031318"/>
</dbReference>
<dbReference type="InterPro" id="IPR047831">
    <property type="entry name" value="GPR180/TMEM145"/>
</dbReference>
<dbReference type="PANTHER" id="PTHR23252:SF24">
    <property type="entry name" value="TRANSMEMBRANE PROTEIN 145"/>
    <property type="match status" value="1"/>
</dbReference>
<protein>
    <recommendedName>
        <fullName evidence="2">GPR180-like N-terminal domain-containing protein</fullName>
    </recommendedName>
</protein>
<proteinExistence type="predicted"/>
<reference evidence="3" key="1">
    <citation type="submission" date="2022-08" db="UniProtKB">
        <authorList>
            <consortium name="EnsemblMetazoa"/>
        </authorList>
    </citation>
    <scope>IDENTIFICATION</scope>
</reference>
<dbReference type="InterPro" id="IPR053880">
    <property type="entry name" value="GPR180-like_N"/>
</dbReference>
<dbReference type="Pfam" id="PF21892">
    <property type="entry name" value="TMEM145_N"/>
    <property type="match status" value="1"/>
</dbReference>
<evidence type="ECO:0000256" key="1">
    <source>
        <dbReference type="SAM" id="MobiDB-lite"/>
    </source>
</evidence>